<accession>A0A444JDE6</accession>
<dbReference type="PANTHER" id="PTHR45641:SF19">
    <property type="entry name" value="NEPHROCYSTIN-3"/>
    <property type="match status" value="1"/>
</dbReference>
<dbReference type="PANTHER" id="PTHR45641">
    <property type="entry name" value="TETRATRICOPEPTIDE REPEAT PROTEIN (AFU_ORTHOLOGUE AFUA_6G03870)"/>
    <property type="match status" value="1"/>
</dbReference>
<evidence type="ECO:0000313" key="4">
    <source>
        <dbReference type="Proteomes" id="UP000288892"/>
    </source>
</evidence>
<dbReference type="SMART" id="SM00028">
    <property type="entry name" value="TPR"/>
    <property type="match status" value="4"/>
</dbReference>
<dbReference type="Pfam" id="PF13424">
    <property type="entry name" value="TPR_12"/>
    <property type="match status" value="1"/>
</dbReference>
<comment type="caution">
    <text evidence="3">The sequence shown here is derived from an EMBL/GenBank/DDBJ whole genome shotgun (WGS) entry which is preliminary data.</text>
</comment>
<evidence type="ECO:0000256" key="2">
    <source>
        <dbReference type="ARBA" id="ARBA00022803"/>
    </source>
</evidence>
<dbReference type="Gene3D" id="1.25.40.10">
    <property type="entry name" value="Tetratricopeptide repeat domain"/>
    <property type="match status" value="1"/>
</dbReference>
<dbReference type="InterPro" id="IPR019734">
    <property type="entry name" value="TPR_rpt"/>
</dbReference>
<reference evidence="3 4" key="1">
    <citation type="submission" date="2017-01" db="EMBL/GenBank/DDBJ databases">
        <title>The cable genome- insights into the physiology and evolution of filamentous bacteria capable of sulfide oxidation via long distance electron transfer.</title>
        <authorList>
            <person name="Schreiber L."/>
            <person name="Bjerg J.T."/>
            <person name="Boggild A."/>
            <person name="Van De Vossenberg J."/>
            <person name="Meysman F."/>
            <person name="Nielsen L.P."/>
            <person name="Schramm A."/>
            <person name="Kjeldsen K.U."/>
        </authorList>
    </citation>
    <scope>NUCLEOTIDE SEQUENCE [LARGE SCALE GENOMIC DNA]</scope>
    <source>
        <strain evidence="3">A5</strain>
    </source>
</reference>
<keyword evidence="2" id="KW-0802">TPR repeat</keyword>
<feature type="non-terminal residue" evidence="3">
    <location>
        <position position="1"/>
    </location>
</feature>
<dbReference type="InterPro" id="IPR011990">
    <property type="entry name" value="TPR-like_helical_dom_sf"/>
</dbReference>
<protein>
    <submittedName>
        <fullName evidence="3">Tetratricopeptide repeat-containing protein</fullName>
    </submittedName>
</protein>
<gene>
    <name evidence="3" type="ORF">VU01_12073</name>
</gene>
<dbReference type="SUPFAM" id="SSF48452">
    <property type="entry name" value="TPR-like"/>
    <property type="match status" value="1"/>
</dbReference>
<evidence type="ECO:0000256" key="1">
    <source>
        <dbReference type="ARBA" id="ARBA00022737"/>
    </source>
</evidence>
<keyword evidence="1" id="KW-0677">Repeat</keyword>
<sequence>EENEHFLLPKLAAGFIRRKRPEQVAESSCRLTERAYSLALEYGYNEYNRFFKLEDEWPLLAAALPLFLQGENDQLQCMCDALAMFFNFSGRWEDWLPLCQQAEERAIAVGDNDNAEWRAYQSGMIYYWHGQAIKCQLEKNYSAAIEAYQEVLILHQTIASESEDVVVYLNNLSYVKLLQGNFAAAERDLREALRISKKVKDQEGVVAITGNLADLALEQEDWPQAEKLAQQALELAEEVGRQDLIAEDCRVIAQALARQGRPKEGLDYARRSVEIFTQLRQPDELEEAQAVLQECGGGV</sequence>
<evidence type="ECO:0000313" key="3">
    <source>
        <dbReference type="EMBL" id="RWX51119.1"/>
    </source>
</evidence>
<dbReference type="EMBL" id="MTKS01000207">
    <property type="protein sequence ID" value="RWX51119.1"/>
    <property type="molecule type" value="Genomic_DNA"/>
</dbReference>
<proteinExistence type="predicted"/>
<name>A0A444JDE6_9BACT</name>
<dbReference type="AlphaFoldDB" id="A0A444JDE6"/>
<organism evidence="3 4">
    <name type="scientific">Candidatus Electrothrix marina</name>
    <dbReference type="NCBI Taxonomy" id="1859130"/>
    <lineage>
        <taxon>Bacteria</taxon>
        <taxon>Pseudomonadati</taxon>
        <taxon>Thermodesulfobacteriota</taxon>
        <taxon>Desulfobulbia</taxon>
        <taxon>Desulfobulbales</taxon>
        <taxon>Desulfobulbaceae</taxon>
        <taxon>Candidatus Electrothrix</taxon>
    </lineage>
</organism>
<dbReference type="Proteomes" id="UP000288892">
    <property type="component" value="Unassembled WGS sequence"/>
</dbReference>
<keyword evidence="4" id="KW-1185">Reference proteome</keyword>